<dbReference type="InterPro" id="IPR037126">
    <property type="entry name" value="PdaC/RsiV-like_sf"/>
</dbReference>
<reference evidence="3 4" key="1">
    <citation type="submission" date="2020-04" db="EMBL/GenBank/DDBJ databases">
        <title>Bacillus sp. UniB3 isolated from commercial digestive syrup.</title>
        <authorList>
            <person name="Thorat V."/>
            <person name="Kirdat K."/>
            <person name="Tiwarekar B."/>
            <person name="Yadav A."/>
        </authorList>
    </citation>
    <scope>NUCLEOTIDE SEQUENCE [LARGE SCALE GENOMIC DNA]</scope>
    <source>
        <strain evidence="3 4">UniB3</strain>
    </source>
</reference>
<dbReference type="InterPro" id="IPR025303">
    <property type="entry name" value="PdaC"/>
</dbReference>
<evidence type="ECO:0000259" key="1">
    <source>
        <dbReference type="Pfam" id="PF11738"/>
    </source>
</evidence>
<evidence type="ECO:0000259" key="2">
    <source>
        <dbReference type="Pfam" id="PF13739"/>
    </source>
</evidence>
<dbReference type="Pfam" id="PF13739">
    <property type="entry name" value="PdaC"/>
    <property type="match status" value="1"/>
</dbReference>
<dbReference type="AlphaFoldDB" id="A0A7Y0PMS3"/>
<gene>
    <name evidence="3" type="ORF">HHU08_14000</name>
</gene>
<dbReference type="Pfam" id="PF11738">
    <property type="entry name" value="DUF3298"/>
    <property type="match status" value="1"/>
</dbReference>
<dbReference type="Gene3D" id="3.90.640.20">
    <property type="entry name" value="Heat-shock cognate protein, ATPase"/>
    <property type="match status" value="1"/>
</dbReference>
<keyword evidence="4" id="KW-1185">Reference proteome</keyword>
<accession>A0A7Y0PMS3</accession>
<dbReference type="EMBL" id="JABBPK010000001">
    <property type="protein sequence ID" value="NMO78095.1"/>
    <property type="molecule type" value="Genomic_DNA"/>
</dbReference>
<comment type="caution">
    <text evidence="3">The sequence shown here is derived from an EMBL/GenBank/DDBJ whole genome shotgun (WGS) entry which is preliminary data.</text>
</comment>
<dbReference type="InterPro" id="IPR021729">
    <property type="entry name" value="DUF3298"/>
</dbReference>
<feature type="domain" description="Deacetylase PdaC" evidence="2">
    <location>
        <begin position="46"/>
        <end position="137"/>
    </location>
</feature>
<proteinExistence type="predicted"/>
<evidence type="ECO:0000313" key="3">
    <source>
        <dbReference type="EMBL" id="NMO78095.1"/>
    </source>
</evidence>
<dbReference type="Proteomes" id="UP000588491">
    <property type="component" value="Unassembled WGS sequence"/>
</dbReference>
<protein>
    <submittedName>
        <fullName evidence="3">DUF3298 and DUF4163 domain-containing protein</fullName>
    </submittedName>
</protein>
<evidence type="ECO:0000313" key="4">
    <source>
        <dbReference type="Proteomes" id="UP000588491"/>
    </source>
</evidence>
<feature type="domain" description="DUF3298" evidence="1">
    <location>
        <begin position="166"/>
        <end position="231"/>
    </location>
</feature>
<name>A0A7Y0PMS3_9BACI</name>
<dbReference type="RefSeq" id="WP_169188708.1">
    <property type="nucleotide sequence ID" value="NZ_JABBPK010000001.1"/>
</dbReference>
<dbReference type="Gene3D" id="3.30.565.40">
    <property type="entry name" value="Fervidobacterium nodosum Rt17-B1 like"/>
    <property type="match status" value="1"/>
</dbReference>
<organism evidence="3 4">
    <name type="scientific">Niallia alba</name>
    <dbReference type="NCBI Taxonomy" id="2729105"/>
    <lineage>
        <taxon>Bacteria</taxon>
        <taxon>Bacillati</taxon>
        <taxon>Bacillota</taxon>
        <taxon>Bacilli</taxon>
        <taxon>Bacillales</taxon>
        <taxon>Bacillaceae</taxon>
        <taxon>Niallia</taxon>
    </lineage>
</organism>
<sequence>MNKQAKLLIQLIIVMQILILSIQPLSAYAIKTPNVVMTKQYKNLENLKYPSLVSAPNNIAQNKVNKILFRHIQDSYNRYEKLMKDMVKIKKEPMCKESPATCQYEYITNYQVKYNSNNKLSILLSDYQFTGGAHGNTVITTYNFDLKSGNQLTLDDYFSSEVEYEKVTNYALAYMKKRPEIFYSHPSEFTNFKVTNQTNFYLADKGIELIFQQYEVGPYSSGNPTILIPTSVFKKNNL</sequence>